<dbReference type="AlphaFoldDB" id="A0A2G3PHH1"/>
<dbReference type="PANTHER" id="PTHR37042:SF4">
    <property type="entry name" value="OUTER MEMBRANE PROTEIN RV1973"/>
    <property type="match status" value="1"/>
</dbReference>
<evidence type="ECO:0000256" key="3">
    <source>
        <dbReference type="SAM" id="MobiDB-lite"/>
    </source>
</evidence>
<feature type="transmembrane region" description="Helical" evidence="4">
    <location>
        <begin position="209"/>
        <end position="232"/>
    </location>
</feature>
<feature type="compositionally biased region" description="Basic residues" evidence="3">
    <location>
        <begin position="181"/>
        <end position="190"/>
    </location>
</feature>
<dbReference type="EMBL" id="PEBD01000010">
    <property type="protein sequence ID" value="PHV65259.1"/>
    <property type="molecule type" value="Genomic_DNA"/>
</dbReference>
<accession>A0A2G3PHH1</accession>
<dbReference type="Proteomes" id="UP000225108">
    <property type="component" value="Unassembled WGS sequence"/>
</dbReference>
<keyword evidence="2 4" id="KW-0472">Membrane</keyword>
<comment type="caution">
    <text evidence="5">The sequence shown here is derived from an EMBL/GenBank/DDBJ whole genome shotgun (WGS) entry which is preliminary data.</text>
</comment>
<comment type="subcellular location">
    <subcellularLocation>
        <location evidence="1">Membrane</location>
    </subcellularLocation>
</comment>
<feature type="compositionally biased region" description="Low complexity" evidence="3">
    <location>
        <begin position="134"/>
        <end position="153"/>
    </location>
</feature>
<organism evidence="5 6">
    <name type="scientific">Williamsia marianensis</name>
    <dbReference type="NCBI Taxonomy" id="85044"/>
    <lineage>
        <taxon>Bacteria</taxon>
        <taxon>Bacillati</taxon>
        <taxon>Actinomycetota</taxon>
        <taxon>Actinomycetes</taxon>
        <taxon>Mycobacteriales</taxon>
        <taxon>Nocardiaceae</taxon>
        <taxon>Williamsia</taxon>
    </lineage>
</organism>
<reference evidence="5 6" key="1">
    <citation type="submission" date="2017-10" db="EMBL/GenBank/DDBJ databases">
        <title>The draft genome sequence of Williamsia sp. BULT 1.1 isolated from the semi-arid grassland soils from South Africa.</title>
        <authorList>
            <person name="Kabwe M.H."/>
            <person name="Govender N."/>
            <person name="Mutseka Lunga P."/>
            <person name="Vikram S."/>
            <person name="Makhalanyane T.P."/>
        </authorList>
    </citation>
    <scope>NUCLEOTIDE SEQUENCE [LARGE SCALE GENOMIC DNA]</scope>
    <source>
        <strain evidence="5 6">BULT 1.1</strain>
    </source>
</reference>
<feature type="compositionally biased region" description="Basic and acidic residues" evidence="3">
    <location>
        <begin position="167"/>
        <end position="180"/>
    </location>
</feature>
<gene>
    <name evidence="5" type="ORF">CSW57_15755</name>
</gene>
<keyword evidence="4" id="KW-0812">Transmembrane</keyword>
<name>A0A2G3PHH1_WILMA</name>
<evidence type="ECO:0008006" key="7">
    <source>
        <dbReference type="Google" id="ProtNLM"/>
    </source>
</evidence>
<evidence type="ECO:0000256" key="1">
    <source>
        <dbReference type="ARBA" id="ARBA00004370"/>
    </source>
</evidence>
<protein>
    <recommendedName>
        <fullName evidence="7">Mce-associated membrane protein</fullName>
    </recommendedName>
</protein>
<sequence>MTGPGDEAERSSTNGSGDEAERSSTNGSGDEAERSSTNGSGDEAERSSTSVSGDEAERSSTNGSGDEAKRKRRRASRAAGPPQEVGKTEPATNPGVADGQDPGDVPSPGDKPGKVKPTGKPVKSAPVGRKRKSAPTSPASKAASDDVSGPTDSSTDDDVVVSTGVSYRERRSAARGDSGRPRKTKGRIRKADRPSTAAKKRVGLRGMGVVLAAITAVGLIAAMAVASTLFVLGTKKIDDRNELRAEYSAFARQMVTNLTTLNPQNIDGAIKSFQDDTSGKAMEQVGQSVQQTVNMIKSEDVSTKGAVISEAVTASDSSTASVIMVFSWEMNQPNVTDQQTVLQVFRWKLEITRINGELKLTNVEWVT</sequence>
<keyword evidence="4" id="KW-1133">Transmembrane helix</keyword>
<dbReference type="GO" id="GO:0016020">
    <property type="term" value="C:membrane"/>
    <property type="evidence" value="ECO:0007669"/>
    <property type="project" value="UniProtKB-SubCell"/>
</dbReference>
<evidence type="ECO:0000313" key="6">
    <source>
        <dbReference type="Proteomes" id="UP000225108"/>
    </source>
</evidence>
<dbReference type="PANTHER" id="PTHR37042">
    <property type="entry name" value="OUTER MEMBRANE PROTEIN RV1973"/>
    <property type="match status" value="1"/>
</dbReference>
<feature type="region of interest" description="Disordered" evidence="3">
    <location>
        <begin position="1"/>
        <end position="199"/>
    </location>
</feature>
<evidence type="ECO:0000313" key="5">
    <source>
        <dbReference type="EMBL" id="PHV65259.1"/>
    </source>
</evidence>
<evidence type="ECO:0000256" key="2">
    <source>
        <dbReference type="ARBA" id="ARBA00023136"/>
    </source>
</evidence>
<evidence type="ECO:0000256" key="4">
    <source>
        <dbReference type="SAM" id="Phobius"/>
    </source>
</evidence>
<proteinExistence type="predicted"/>